<dbReference type="PRINTS" id="PR00364">
    <property type="entry name" value="DISEASERSIST"/>
</dbReference>
<evidence type="ECO:0000259" key="8">
    <source>
        <dbReference type="Pfam" id="PF00931"/>
    </source>
</evidence>
<name>A0A0A9ANU5_ARUDO</name>
<keyword evidence="3" id="KW-0677">Repeat</keyword>
<dbReference type="SUPFAM" id="SSF52540">
    <property type="entry name" value="P-loop containing nucleoside triphosphate hydrolases"/>
    <property type="match status" value="1"/>
</dbReference>
<feature type="domain" description="Disease resistance N-terminal" evidence="9">
    <location>
        <begin position="9"/>
        <end position="82"/>
    </location>
</feature>
<evidence type="ECO:0000313" key="12">
    <source>
        <dbReference type="EMBL" id="JAD53404.1"/>
    </source>
</evidence>
<evidence type="ECO:0000256" key="3">
    <source>
        <dbReference type="ARBA" id="ARBA00022737"/>
    </source>
</evidence>
<dbReference type="GO" id="GO:0043531">
    <property type="term" value="F:ADP binding"/>
    <property type="evidence" value="ECO:0007669"/>
    <property type="project" value="InterPro"/>
</dbReference>
<dbReference type="FunFam" id="1.10.10.10:FF:000322">
    <property type="entry name" value="Probable disease resistance protein At1g63360"/>
    <property type="match status" value="1"/>
</dbReference>
<keyword evidence="2" id="KW-0433">Leucine-rich repeat</keyword>
<dbReference type="InterPro" id="IPR036388">
    <property type="entry name" value="WH-like_DNA-bd_sf"/>
</dbReference>
<dbReference type="Pfam" id="PF23559">
    <property type="entry name" value="WHD_DRP"/>
    <property type="match status" value="1"/>
</dbReference>
<dbReference type="Gene3D" id="3.80.10.10">
    <property type="entry name" value="Ribonuclease Inhibitor"/>
    <property type="match status" value="2"/>
</dbReference>
<dbReference type="GO" id="GO:0042742">
    <property type="term" value="P:defense response to bacterium"/>
    <property type="evidence" value="ECO:0007669"/>
    <property type="project" value="UniProtKB-ARBA"/>
</dbReference>
<dbReference type="CDD" id="cd14798">
    <property type="entry name" value="RX-CC_like"/>
    <property type="match status" value="1"/>
</dbReference>
<dbReference type="Gene3D" id="3.40.50.300">
    <property type="entry name" value="P-loop containing nucleotide triphosphate hydrolases"/>
    <property type="match status" value="1"/>
</dbReference>
<dbReference type="InterPro" id="IPR002182">
    <property type="entry name" value="NB-ARC"/>
</dbReference>
<dbReference type="Pfam" id="PF18052">
    <property type="entry name" value="Rx_N"/>
    <property type="match status" value="1"/>
</dbReference>
<dbReference type="InterPro" id="IPR027417">
    <property type="entry name" value="P-loop_NTPase"/>
</dbReference>
<dbReference type="Gene3D" id="1.10.10.10">
    <property type="entry name" value="Winged helix-like DNA-binding domain superfamily/Winged helix DNA-binding domain"/>
    <property type="match status" value="1"/>
</dbReference>
<reference evidence="12" key="1">
    <citation type="submission" date="2014-09" db="EMBL/GenBank/DDBJ databases">
        <authorList>
            <person name="Magalhaes I.L.F."/>
            <person name="Oliveira U."/>
            <person name="Santos F.R."/>
            <person name="Vidigal T.H.D.A."/>
            <person name="Brescovit A.D."/>
            <person name="Santos A.J."/>
        </authorList>
    </citation>
    <scope>NUCLEOTIDE SEQUENCE</scope>
    <source>
        <tissue evidence="12">Shoot tissue taken approximately 20 cm above the soil surface</tissue>
    </source>
</reference>
<dbReference type="SUPFAM" id="SSF52058">
    <property type="entry name" value="L domain-like"/>
    <property type="match status" value="1"/>
</dbReference>
<reference evidence="12" key="2">
    <citation type="journal article" date="2015" name="Data Brief">
        <title>Shoot transcriptome of the giant reed, Arundo donax.</title>
        <authorList>
            <person name="Barrero R.A."/>
            <person name="Guerrero F.D."/>
            <person name="Moolhuijzen P."/>
            <person name="Goolsby J.A."/>
            <person name="Tidwell J."/>
            <person name="Bellgard S.E."/>
            <person name="Bellgard M.I."/>
        </authorList>
    </citation>
    <scope>NUCLEOTIDE SEQUENCE</scope>
    <source>
        <tissue evidence="12">Shoot tissue taken approximately 20 cm above the soil surface</tissue>
    </source>
</reference>
<protein>
    <recommendedName>
        <fullName evidence="13">AAA+ ATPase domain-containing protein</fullName>
    </recommendedName>
</protein>
<evidence type="ECO:0008006" key="13">
    <source>
        <dbReference type="Google" id="ProtNLM"/>
    </source>
</evidence>
<sequence length="1022" mass="116014">MATILDSLVGSCAKKLQDIITEEAILILGVKDELKELQRTMYQIQCFLSDAEKRRTEESAVNNWLRELKDAMYEADDIFDLAGFEGSKLLEDLSLSSRNSAACTGFSFFSCLTNIRRQHEIAVRIKKFNTELEKISKRGEIFLRLQNIHPKEEVPTIRKMKTCELVEPNLVGKEILPACTRLVNLVLAHKEMKSYKIGIVGAGGVGKTTLAQKIYNDHRIKLTFSKHAWICVSQEYSEIALLKEVLRNIGADYKQDETIGELSRKLATAVENKSLFLVLDDVWQNEVWTNLLRTPLDTAATTMVLVTTRNDLVTRAIGVEDVHRVELMSDDVGWELLWRCMNISEETEVQNLRCIGMDIVRMCGGLPLAIKVIASVLATKERTENQWRKVLNKNVWSMSKLPTELSGALYLSYDELPRYLKQCFLYCALYPEDWTFHRDDLEKYWVAEGFVEEQEDQLLEDTAEEYYYELIHRNLLQPLPSSADYSVCKMHDLLRQLAVHLSGEECFCAGPQSFGAKSLSKLRRASIVNNKDSTMLPIVNKEHIRLRTLNIRQMELRRFVNTIIIRCPYLRVLNLTGSLIQSIPHSIGSLIHLRLLDLDGTDISYIPESIGSLKNLQALNLQGCDALHSLPLGITQLCNLRRLGLGSTPINQVPKGIGRLKFLNDLEGFTVGGGSDSCNKMQNGWTLEELGPLLQLRKLDMIKLERAGPCSTDSLLTNRKHLRKLGLSCTERTDEPYFEDDVINIEKIFELLVPPHNLEYLGIMDFFGRRFPTWLGPITYLSSLKYLELINCKSCVYLPPSGQLPNLKYLRIEGATVVSKIGPEFVGHRVGNPGSTTQEIAFPMLETLVIEGMPNWEEWTFVVEEVGATIAGKEGGEDGVAVEQTGEAPPSRMQLLPRLEKLNLEDCPMLRGLPWQLGQKATSLKELQLREMNSLKVVENLPHLSEVLVLAGCKSLERVSNLSQLRELRAQYCPNLSCVERLDNLQQLFLTEDMQEVSSPWLPGLQEQHRQRNGEELDVYIW</sequence>
<evidence type="ECO:0000256" key="1">
    <source>
        <dbReference type="ARBA" id="ARBA00008894"/>
    </source>
</evidence>
<dbReference type="Gene3D" id="1.20.5.4130">
    <property type="match status" value="1"/>
</dbReference>
<accession>A0A0A9ANU5</accession>
<proteinExistence type="inferred from homology"/>
<dbReference type="GO" id="GO:0009626">
    <property type="term" value="P:plant-type hypersensitive response"/>
    <property type="evidence" value="ECO:0007669"/>
    <property type="project" value="UniProtKB-ARBA"/>
</dbReference>
<evidence type="ECO:0000256" key="5">
    <source>
        <dbReference type="ARBA" id="ARBA00022821"/>
    </source>
</evidence>
<keyword evidence="6" id="KW-0067">ATP-binding</keyword>
<feature type="domain" description="Disease resistance protein winged helix" evidence="10">
    <location>
        <begin position="429"/>
        <end position="498"/>
    </location>
</feature>
<evidence type="ECO:0000256" key="4">
    <source>
        <dbReference type="ARBA" id="ARBA00022741"/>
    </source>
</evidence>
<evidence type="ECO:0000256" key="6">
    <source>
        <dbReference type="ARBA" id="ARBA00022840"/>
    </source>
</evidence>
<dbReference type="EMBL" id="GBRH01244491">
    <property type="protein sequence ID" value="JAD53404.1"/>
    <property type="molecule type" value="Transcribed_RNA"/>
</dbReference>
<keyword evidence="7" id="KW-0175">Coiled coil</keyword>
<evidence type="ECO:0000259" key="9">
    <source>
        <dbReference type="Pfam" id="PF18052"/>
    </source>
</evidence>
<dbReference type="PANTHER" id="PTHR36766:SF70">
    <property type="entry name" value="DISEASE RESISTANCE PROTEIN RGA4"/>
    <property type="match status" value="1"/>
</dbReference>
<dbReference type="InterPro" id="IPR038005">
    <property type="entry name" value="RX-like_CC"/>
</dbReference>
<dbReference type="AlphaFoldDB" id="A0A0A9ANU5"/>
<comment type="similarity">
    <text evidence="1">Belongs to the disease resistance NB-LRR family.</text>
</comment>
<dbReference type="Gene3D" id="1.10.8.430">
    <property type="entry name" value="Helical domain of apoptotic protease-activating factors"/>
    <property type="match status" value="1"/>
</dbReference>
<organism evidence="12">
    <name type="scientific">Arundo donax</name>
    <name type="common">Giant reed</name>
    <name type="synonym">Donax arundinaceus</name>
    <dbReference type="NCBI Taxonomy" id="35708"/>
    <lineage>
        <taxon>Eukaryota</taxon>
        <taxon>Viridiplantae</taxon>
        <taxon>Streptophyta</taxon>
        <taxon>Embryophyta</taxon>
        <taxon>Tracheophyta</taxon>
        <taxon>Spermatophyta</taxon>
        <taxon>Magnoliopsida</taxon>
        <taxon>Liliopsida</taxon>
        <taxon>Poales</taxon>
        <taxon>Poaceae</taxon>
        <taxon>PACMAD clade</taxon>
        <taxon>Arundinoideae</taxon>
        <taxon>Arundineae</taxon>
        <taxon>Arundo</taxon>
    </lineage>
</organism>
<dbReference type="Pfam" id="PF23598">
    <property type="entry name" value="LRR_14"/>
    <property type="match status" value="1"/>
</dbReference>
<dbReference type="InterPro" id="IPR032675">
    <property type="entry name" value="LRR_dom_sf"/>
</dbReference>
<evidence type="ECO:0000256" key="7">
    <source>
        <dbReference type="ARBA" id="ARBA00023054"/>
    </source>
</evidence>
<keyword evidence="4" id="KW-0547">Nucleotide-binding</keyword>
<dbReference type="InterPro" id="IPR055414">
    <property type="entry name" value="LRR_R13L4/SHOC2-like"/>
</dbReference>
<dbReference type="PANTHER" id="PTHR36766">
    <property type="entry name" value="PLANT BROAD-SPECTRUM MILDEW RESISTANCE PROTEIN RPW8"/>
    <property type="match status" value="1"/>
</dbReference>
<dbReference type="GO" id="GO:0002758">
    <property type="term" value="P:innate immune response-activating signaling pathway"/>
    <property type="evidence" value="ECO:0007669"/>
    <property type="project" value="UniProtKB-ARBA"/>
</dbReference>
<dbReference type="GO" id="GO:0005524">
    <property type="term" value="F:ATP binding"/>
    <property type="evidence" value="ECO:0007669"/>
    <property type="project" value="UniProtKB-KW"/>
</dbReference>
<evidence type="ECO:0000256" key="2">
    <source>
        <dbReference type="ARBA" id="ARBA00022614"/>
    </source>
</evidence>
<feature type="domain" description="Disease resistance R13L4/SHOC-2-like LRR" evidence="11">
    <location>
        <begin position="564"/>
        <end position="849"/>
    </location>
</feature>
<dbReference type="InterPro" id="IPR058922">
    <property type="entry name" value="WHD_DRP"/>
</dbReference>
<dbReference type="InterPro" id="IPR041118">
    <property type="entry name" value="Rx_N"/>
</dbReference>
<dbReference type="Pfam" id="PF00931">
    <property type="entry name" value="NB-ARC"/>
    <property type="match status" value="1"/>
</dbReference>
<dbReference type="InterPro" id="IPR042197">
    <property type="entry name" value="Apaf_helical"/>
</dbReference>
<evidence type="ECO:0000259" key="11">
    <source>
        <dbReference type="Pfam" id="PF23598"/>
    </source>
</evidence>
<feature type="domain" description="NB-ARC" evidence="8">
    <location>
        <begin position="189"/>
        <end position="338"/>
    </location>
</feature>
<keyword evidence="5" id="KW-0611">Plant defense</keyword>
<evidence type="ECO:0000259" key="10">
    <source>
        <dbReference type="Pfam" id="PF23559"/>
    </source>
</evidence>